<proteinExistence type="predicted"/>
<feature type="compositionally biased region" description="Acidic residues" evidence="1">
    <location>
        <begin position="79"/>
        <end position="93"/>
    </location>
</feature>
<sequence>MDEIHETLGGNLVGANSVLAEHEVIKREVSSLRELLEEEKREPEQIRGGRPQAEPRRQQHPEDEDGELQSDADGHELERVEEEDEEQLAVEEEERGHSRDGLTRPRTPEPTGLGMDDEDDKAHSRSRSPSPPPPTASQGAPPSSEDFNLRLAALSTRLESALELSRSLQARLATALSTISYLESLSHMLPRLRKSASLYHPLMSQWGV</sequence>
<reference evidence="2" key="1">
    <citation type="submission" date="2019-10" db="EMBL/GenBank/DDBJ databases">
        <authorList>
            <consortium name="DOE Joint Genome Institute"/>
            <person name="Kuo A."/>
            <person name="Miyauchi S."/>
            <person name="Kiss E."/>
            <person name="Drula E."/>
            <person name="Kohler A."/>
            <person name="Sanchez-Garcia M."/>
            <person name="Andreopoulos B."/>
            <person name="Barry K.W."/>
            <person name="Bonito G."/>
            <person name="Buee M."/>
            <person name="Carver A."/>
            <person name="Chen C."/>
            <person name="Cichocki N."/>
            <person name="Clum A."/>
            <person name="Culley D."/>
            <person name="Crous P.W."/>
            <person name="Fauchery L."/>
            <person name="Girlanda M."/>
            <person name="Hayes R."/>
            <person name="Keri Z."/>
            <person name="LaButti K."/>
            <person name="Lipzen A."/>
            <person name="Lombard V."/>
            <person name="Magnuson J."/>
            <person name="Maillard F."/>
            <person name="Morin E."/>
            <person name="Murat C."/>
            <person name="Nolan M."/>
            <person name="Ohm R."/>
            <person name="Pangilinan J."/>
            <person name="Pereira M."/>
            <person name="Perotto S."/>
            <person name="Peter M."/>
            <person name="Riley R."/>
            <person name="Sitrit Y."/>
            <person name="Stielow B."/>
            <person name="Szollosi G."/>
            <person name="Zifcakova L."/>
            <person name="Stursova M."/>
            <person name="Spatafora J.W."/>
            <person name="Tedersoo L."/>
            <person name="Vaario L.-M."/>
            <person name="Yamada A."/>
            <person name="Yan M."/>
            <person name="Wang P."/>
            <person name="Xu J."/>
            <person name="Bruns T."/>
            <person name="Baldrian P."/>
            <person name="Vilgalys R."/>
            <person name="Henrissat B."/>
            <person name="Grigoriev I.V."/>
            <person name="Hibbett D."/>
            <person name="Nagy L.G."/>
            <person name="Martin F.M."/>
        </authorList>
    </citation>
    <scope>NUCLEOTIDE SEQUENCE</scope>
    <source>
        <strain evidence="2">Prilba</strain>
    </source>
</reference>
<dbReference type="AlphaFoldDB" id="A0A9P5K2P4"/>
<evidence type="ECO:0000256" key="1">
    <source>
        <dbReference type="SAM" id="MobiDB-lite"/>
    </source>
</evidence>
<reference evidence="2" key="2">
    <citation type="journal article" date="2020" name="Nat. Commun.">
        <title>Large-scale genome sequencing of mycorrhizal fungi provides insights into the early evolution of symbiotic traits.</title>
        <authorList>
            <person name="Miyauchi S."/>
            <person name="Kiss E."/>
            <person name="Kuo A."/>
            <person name="Drula E."/>
            <person name="Kohler A."/>
            <person name="Sanchez-Garcia M."/>
            <person name="Morin E."/>
            <person name="Andreopoulos B."/>
            <person name="Barry K.W."/>
            <person name="Bonito G."/>
            <person name="Buee M."/>
            <person name="Carver A."/>
            <person name="Chen C."/>
            <person name="Cichocki N."/>
            <person name="Clum A."/>
            <person name="Culley D."/>
            <person name="Crous P.W."/>
            <person name="Fauchery L."/>
            <person name="Girlanda M."/>
            <person name="Hayes R.D."/>
            <person name="Keri Z."/>
            <person name="LaButti K."/>
            <person name="Lipzen A."/>
            <person name="Lombard V."/>
            <person name="Magnuson J."/>
            <person name="Maillard F."/>
            <person name="Murat C."/>
            <person name="Nolan M."/>
            <person name="Ohm R.A."/>
            <person name="Pangilinan J."/>
            <person name="Pereira M.F."/>
            <person name="Perotto S."/>
            <person name="Peter M."/>
            <person name="Pfister S."/>
            <person name="Riley R."/>
            <person name="Sitrit Y."/>
            <person name="Stielow J.B."/>
            <person name="Szollosi G."/>
            <person name="Zifcakova L."/>
            <person name="Stursova M."/>
            <person name="Spatafora J.W."/>
            <person name="Tedersoo L."/>
            <person name="Vaario L.M."/>
            <person name="Yamada A."/>
            <person name="Yan M."/>
            <person name="Wang P."/>
            <person name="Xu J."/>
            <person name="Bruns T."/>
            <person name="Baldrian P."/>
            <person name="Vilgalys R."/>
            <person name="Dunand C."/>
            <person name="Henrissat B."/>
            <person name="Grigoriev I.V."/>
            <person name="Hibbett D."/>
            <person name="Nagy L.G."/>
            <person name="Martin F.M."/>
        </authorList>
    </citation>
    <scope>NUCLEOTIDE SEQUENCE</scope>
    <source>
        <strain evidence="2">Prilba</strain>
    </source>
</reference>
<dbReference type="Proteomes" id="UP000759537">
    <property type="component" value="Unassembled WGS sequence"/>
</dbReference>
<feature type="compositionally biased region" description="Low complexity" evidence="1">
    <location>
        <begin position="136"/>
        <end position="145"/>
    </location>
</feature>
<feature type="compositionally biased region" description="Basic and acidic residues" evidence="1">
    <location>
        <begin position="34"/>
        <end position="61"/>
    </location>
</feature>
<evidence type="ECO:0000313" key="2">
    <source>
        <dbReference type="EMBL" id="KAF8475184.1"/>
    </source>
</evidence>
<feature type="region of interest" description="Disordered" evidence="1">
    <location>
        <begin position="34"/>
        <end position="145"/>
    </location>
</feature>
<gene>
    <name evidence="2" type="ORF">DFH94DRAFT_846524</name>
</gene>
<comment type="caution">
    <text evidence="2">The sequence shown here is derived from an EMBL/GenBank/DDBJ whole genome shotgun (WGS) entry which is preliminary data.</text>
</comment>
<keyword evidence="3" id="KW-1185">Reference proteome</keyword>
<evidence type="ECO:0000313" key="3">
    <source>
        <dbReference type="Proteomes" id="UP000759537"/>
    </source>
</evidence>
<name>A0A9P5K2P4_9AGAM</name>
<feature type="compositionally biased region" description="Basic and acidic residues" evidence="1">
    <location>
        <begin position="94"/>
        <end position="107"/>
    </location>
</feature>
<dbReference type="EMBL" id="WHVB01000016">
    <property type="protein sequence ID" value="KAF8475184.1"/>
    <property type="molecule type" value="Genomic_DNA"/>
</dbReference>
<protein>
    <submittedName>
        <fullName evidence="2">Uncharacterized protein</fullName>
    </submittedName>
</protein>
<organism evidence="2 3">
    <name type="scientific">Russula ochroleuca</name>
    <dbReference type="NCBI Taxonomy" id="152965"/>
    <lineage>
        <taxon>Eukaryota</taxon>
        <taxon>Fungi</taxon>
        <taxon>Dikarya</taxon>
        <taxon>Basidiomycota</taxon>
        <taxon>Agaricomycotina</taxon>
        <taxon>Agaricomycetes</taxon>
        <taxon>Russulales</taxon>
        <taxon>Russulaceae</taxon>
        <taxon>Russula</taxon>
    </lineage>
</organism>
<accession>A0A9P5K2P4</accession>